<evidence type="ECO:0000256" key="8">
    <source>
        <dbReference type="ARBA" id="ARBA00022645"/>
    </source>
</evidence>
<keyword evidence="15" id="KW-0333">Golgi apparatus</keyword>
<keyword evidence="25" id="KW-1185">Reference proteome</keyword>
<comment type="subcellular location">
    <subcellularLocation>
        <location evidence="1">Endoplasmic reticulum</location>
    </subcellularLocation>
    <subcellularLocation>
        <location evidence="3">Golgi apparatus</location>
    </subcellularLocation>
    <subcellularLocation>
        <location evidence="2">Lysosome</location>
    </subcellularLocation>
    <subcellularLocation>
        <location evidence="4">Secreted</location>
    </subcellularLocation>
</comment>
<dbReference type="Pfam" id="PF04389">
    <property type="entry name" value="Peptidase_M28"/>
    <property type="match status" value="1"/>
</dbReference>
<dbReference type="AlphaFoldDB" id="A0A5E4D649"/>
<evidence type="ECO:0000256" key="5">
    <source>
        <dbReference type="ARBA" id="ARBA00010918"/>
    </source>
</evidence>
<feature type="non-terminal residue" evidence="24">
    <location>
        <position position="1"/>
    </location>
</feature>
<feature type="non-terminal residue" evidence="24">
    <location>
        <position position="69"/>
    </location>
</feature>
<keyword evidence="17" id="KW-0865">Zymogen</keyword>
<comment type="similarity">
    <text evidence="5">Belongs to the peptidase M28 family.</text>
</comment>
<comment type="function">
    <text evidence="20">Carboxypeptidase that may play an important role in the hydrolysis of circulating peptides. Catalyzes the hydrolysis of dipeptides with unsubstituted terminals into amino acids. May play a role in the liberation of thyroxine hormone from its thyroglobulin (Tg) precursor.</text>
</comment>
<name>A0A5E4D649_MARMO</name>
<evidence type="ECO:0000256" key="12">
    <source>
        <dbReference type="ARBA" id="ARBA00022801"/>
    </source>
</evidence>
<gene>
    <name evidence="24" type="ORF">MONAX_5E018070</name>
</gene>
<proteinExistence type="inferred from homology"/>
<dbReference type="Gene3D" id="3.40.630.10">
    <property type="entry name" value="Zn peptidases"/>
    <property type="match status" value="1"/>
</dbReference>
<dbReference type="Proteomes" id="UP000335636">
    <property type="component" value="Unassembled WGS sequence"/>
</dbReference>
<dbReference type="SUPFAM" id="SSF53187">
    <property type="entry name" value="Zn-dependent exopeptidases"/>
    <property type="match status" value="1"/>
</dbReference>
<dbReference type="GO" id="GO:0046872">
    <property type="term" value="F:metal ion binding"/>
    <property type="evidence" value="ECO:0007669"/>
    <property type="project" value="UniProtKB-KW"/>
</dbReference>
<evidence type="ECO:0000256" key="20">
    <source>
        <dbReference type="ARBA" id="ARBA00025534"/>
    </source>
</evidence>
<evidence type="ECO:0000256" key="14">
    <source>
        <dbReference type="ARBA" id="ARBA00022833"/>
    </source>
</evidence>
<evidence type="ECO:0000256" key="15">
    <source>
        <dbReference type="ARBA" id="ARBA00023034"/>
    </source>
</evidence>
<dbReference type="PANTHER" id="PTHR12053:SF3">
    <property type="entry name" value="CARBOXYPEPTIDASE Q"/>
    <property type="match status" value="1"/>
</dbReference>
<accession>A0A5E4D649</accession>
<evidence type="ECO:0000313" key="24">
    <source>
        <dbReference type="EMBL" id="VTJ88652.1"/>
    </source>
</evidence>
<evidence type="ECO:0000256" key="13">
    <source>
        <dbReference type="ARBA" id="ARBA00022824"/>
    </source>
</evidence>
<keyword evidence="7" id="KW-0964">Secreted</keyword>
<evidence type="ECO:0000256" key="17">
    <source>
        <dbReference type="ARBA" id="ARBA00023145"/>
    </source>
</evidence>
<evidence type="ECO:0000256" key="10">
    <source>
        <dbReference type="ARBA" id="ARBA00022723"/>
    </source>
</evidence>
<evidence type="ECO:0000256" key="3">
    <source>
        <dbReference type="ARBA" id="ARBA00004555"/>
    </source>
</evidence>
<evidence type="ECO:0000256" key="6">
    <source>
        <dbReference type="ARBA" id="ARBA00014116"/>
    </source>
</evidence>
<dbReference type="PANTHER" id="PTHR12053">
    <property type="entry name" value="PROTEASE FAMILY M28 PLASMA GLUTAMATE CARBOXYPEPTIDASE-RELATED"/>
    <property type="match status" value="1"/>
</dbReference>
<keyword evidence="16" id="KW-0482">Metalloprotease</keyword>
<evidence type="ECO:0000256" key="7">
    <source>
        <dbReference type="ARBA" id="ARBA00022525"/>
    </source>
</evidence>
<evidence type="ECO:0000256" key="9">
    <source>
        <dbReference type="ARBA" id="ARBA00022670"/>
    </source>
</evidence>
<dbReference type="InterPro" id="IPR007484">
    <property type="entry name" value="Peptidase_M28"/>
</dbReference>
<comment type="subunit">
    <text evidence="21">Homodimer. The monomeric form is inactive while the homodimer is active.</text>
</comment>
<protein>
    <recommendedName>
        <fullName evidence="6">Carboxypeptidase Q</fullName>
    </recommendedName>
    <alternativeName>
        <fullName evidence="22">Plasma glutamate carboxypeptidase</fullName>
    </alternativeName>
</protein>
<evidence type="ECO:0000313" key="25">
    <source>
        <dbReference type="Proteomes" id="UP000335636"/>
    </source>
</evidence>
<evidence type="ECO:0000256" key="19">
    <source>
        <dbReference type="ARBA" id="ARBA00023228"/>
    </source>
</evidence>
<keyword evidence="14" id="KW-0862">Zinc</keyword>
<keyword evidence="9" id="KW-0645">Protease</keyword>
<dbReference type="GO" id="GO:0005783">
    <property type="term" value="C:endoplasmic reticulum"/>
    <property type="evidence" value="ECO:0007669"/>
    <property type="project" value="UniProtKB-SubCell"/>
</dbReference>
<dbReference type="GO" id="GO:0070573">
    <property type="term" value="F:metallodipeptidase activity"/>
    <property type="evidence" value="ECO:0007669"/>
    <property type="project" value="InterPro"/>
</dbReference>
<evidence type="ECO:0000256" key="16">
    <source>
        <dbReference type="ARBA" id="ARBA00023049"/>
    </source>
</evidence>
<keyword evidence="11" id="KW-0732">Signal</keyword>
<keyword evidence="13" id="KW-0256">Endoplasmic reticulum</keyword>
<dbReference type="InterPro" id="IPR039866">
    <property type="entry name" value="CPQ"/>
</dbReference>
<evidence type="ECO:0000256" key="21">
    <source>
        <dbReference type="ARBA" id="ARBA00025833"/>
    </source>
</evidence>
<dbReference type="GO" id="GO:0043171">
    <property type="term" value="P:peptide catabolic process"/>
    <property type="evidence" value="ECO:0007669"/>
    <property type="project" value="TreeGrafter"/>
</dbReference>
<feature type="domain" description="Peptidase M28" evidence="23">
    <location>
        <begin position="1"/>
        <end position="36"/>
    </location>
</feature>
<dbReference type="GO" id="GO:0006590">
    <property type="term" value="P:thyroid hormone generation"/>
    <property type="evidence" value="ECO:0007669"/>
    <property type="project" value="TreeGrafter"/>
</dbReference>
<evidence type="ECO:0000259" key="23">
    <source>
        <dbReference type="Pfam" id="PF04389"/>
    </source>
</evidence>
<dbReference type="GO" id="GO:0005764">
    <property type="term" value="C:lysosome"/>
    <property type="evidence" value="ECO:0007669"/>
    <property type="project" value="UniProtKB-SubCell"/>
</dbReference>
<evidence type="ECO:0000256" key="2">
    <source>
        <dbReference type="ARBA" id="ARBA00004371"/>
    </source>
</evidence>
<keyword evidence="19" id="KW-0458">Lysosome</keyword>
<comment type="caution">
    <text evidence="24">The sequence shown here is derived from an EMBL/GenBank/DDBJ whole genome shotgun (WGS) entry which is preliminary data.</text>
</comment>
<evidence type="ECO:0000256" key="1">
    <source>
        <dbReference type="ARBA" id="ARBA00004240"/>
    </source>
</evidence>
<evidence type="ECO:0000256" key="11">
    <source>
        <dbReference type="ARBA" id="ARBA00022729"/>
    </source>
</evidence>
<organism evidence="24 25">
    <name type="scientific">Marmota monax</name>
    <name type="common">Woodchuck</name>
    <dbReference type="NCBI Taxonomy" id="9995"/>
    <lineage>
        <taxon>Eukaryota</taxon>
        <taxon>Metazoa</taxon>
        <taxon>Chordata</taxon>
        <taxon>Craniata</taxon>
        <taxon>Vertebrata</taxon>
        <taxon>Euteleostomi</taxon>
        <taxon>Mammalia</taxon>
        <taxon>Eutheria</taxon>
        <taxon>Euarchontoglires</taxon>
        <taxon>Glires</taxon>
        <taxon>Rodentia</taxon>
        <taxon>Sciuromorpha</taxon>
        <taxon>Sciuridae</taxon>
        <taxon>Xerinae</taxon>
        <taxon>Marmotini</taxon>
        <taxon>Marmota</taxon>
    </lineage>
</organism>
<dbReference type="GO" id="GO:0006508">
    <property type="term" value="P:proteolysis"/>
    <property type="evidence" value="ECO:0007669"/>
    <property type="project" value="UniProtKB-KW"/>
</dbReference>
<evidence type="ECO:0000256" key="22">
    <source>
        <dbReference type="ARBA" id="ARBA00033328"/>
    </source>
</evidence>
<keyword evidence="18" id="KW-0325">Glycoprotein</keyword>
<dbReference type="GO" id="GO:0005794">
    <property type="term" value="C:Golgi apparatus"/>
    <property type="evidence" value="ECO:0007669"/>
    <property type="project" value="UniProtKB-SubCell"/>
</dbReference>
<dbReference type="GO" id="GO:0004180">
    <property type="term" value="F:carboxypeptidase activity"/>
    <property type="evidence" value="ECO:0007669"/>
    <property type="project" value="UniProtKB-KW"/>
</dbReference>
<keyword evidence="8" id="KW-0121">Carboxypeptidase</keyword>
<sequence>VVLVSGHLDSWDVGQGAMDDGGGAFISWEALSLIKDLGKYLENCSPRREDLSSDMLNLIHKILNRLVPM</sequence>
<keyword evidence="10" id="KW-0479">Metal-binding</keyword>
<evidence type="ECO:0000256" key="18">
    <source>
        <dbReference type="ARBA" id="ARBA00023180"/>
    </source>
</evidence>
<evidence type="ECO:0000256" key="4">
    <source>
        <dbReference type="ARBA" id="ARBA00004613"/>
    </source>
</evidence>
<keyword evidence="12" id="KW-0378">Hydrolase</keyword>
<dbReference type="EMBL" id="CABDUW010003061">
    <property type="protein sequence ID" value="VTJ88652.1"/>
    <property type="molecule type" value="Genomic_DNA"/>
</dbReference>
<dbReference type="GO" id="GO:0005615">
    <property type="term" value="C:extracellular space"/>
    <property type="evidence" value="ECO:0007669"/>
    <property type="project" value="TreeGrafter"/>
</dbReference>
<reference evidence="24" key="1">
    <citation type="submission" date="2019-04" db="EMBL/GenBank/DDBJ databases">
        <authorList>
            <person name="Alioto T."/>
            <person name="Alioto T."/>
        </authorList>
    </citation>
    <scope>NUCLEOTIDE SEQUENCE [LARGE SCALE GENOMIC DNA]</scope>
</reference>